<keyword evidence="1" id="KW-1185">Reference proteome</keyword>
<dbReference type="WBParaSite" id="Pan_g21211.t1">
    <property type="protein sequence ID" value="Pan_g21211.t1"/>
    <property type="gene ID" value="Pan_g21211"/>
</dbReference>
<dbReference type="Proteomes" id="UP000492821">
    <property type="component" value="Unassembled WGS sequence"/>
</dbReference>
<evidence type="ECO:0000313" key="1">
    <source>
        <dbReference type="Proteomes" id="UP000492821"/>
    </source>
</evidence>
<proteinExistence type="predicted"/>
<reference evidence="2" key="2">
    <citation type="submission" date="2020-10" db="UniProtKB">
        <authorList>
            <consortium name="WormBaseParasite"/>
        </authorList>
    </citation>
    <scope>IDENTIFICATION</scope>
</reference>
<reference evidence="1" key="1">
    <citation type="journal article" date="2013" name="Genetics">
        <title>The draft genome and transcriptome of Panagrellus redivivus are shaped by the harsh demands of a free-living lifestyle.</title>
        <authorList>
            <person name="Srinivasan J."/>
            <person name="Dillman A.R."/>
            <person name="Macchietto M.G."/>
            <person name="Heikkinen L."/>
            <person name="Lakso M."/>
            <person name="Fracchia K.M."/>
            <person name="Antoshechkin I."/>
            <person name="Mortazavi A."/>
            <person name="Wong G."/>
            <person name="Sternberg P.W."/>
        </authorList>
    </citation>
    <scope>NUCLEOTIDE SEQUENCE [LARGE SCALE GENOMIC DNA]</scope>
    <source>
        <strain evidence="1">MT8872</strain>
    </source>
</reference>
<organism evidence="1 2">
    <name type="scientific">Panagrellus redivivus</name>
    <name type="common">Microworm</name>
    <dbReference type="NCBI Taxonomy" id="6233"/>
    <lineage>
        <taxon>Eukaryota</taxon>
        <taxon>Metazoa</taxon>
        <taxon>Ecdysozoa</taxon>
        <taxon>Nematoda</taxon>
        <taxon>Chromadorea</taxon>
        <taxon>Rhabditida</taxon>
        <taxon>Tylenchina</taxon>
        <taxon>Panagrolaimomorpha</taxon>
        <taxon>Panagrolaimoidea</taxon>
        <taxon>Panagrolaimidae</taxon>
        <taxon>Panagrellus</taxon>
    </lineage>
</organism>
<dbReference type="AlphaFoldDB" id="A0A7E4VIG9"/>
<sequence>MTVTARVLVGIVLGFVIVAVAFVHFSGAPAPAAPMKPSPDLNARIAALKQQLDQIETALSQGQQPSIALAPQAAPSTLLQPREDRSAAWQPMRRMVAWQPMKRTPLNPQVQRDQVIRTIEAQLSEVLHAGEVLGVSAEDVLAHLRQRNGYDNTLGLGSLE</sequence>
<protein>
    <submittedName>
        <fullName evidence="2">Spy/CpxP family protein refolding chaperone</fullName>
    </submittedName>
</protein>
<accession>A0A7E4VIG9</accession>
<name>A0A7E4VIG9_PANRE</name>
<evidence type="ECO:0000313" key="2">
    <source>
        <dbReference type="WBParaSite" id="Pan_g21211.t1"/>
    </source>
</evidence>